<accession>A0ABU6A0C4</accession>
<comment type="caution">
    <text evidence="2">The sequence shown here is derived from an EMBL/GenBank/DDBJ whole genome shotgun (WGS) entry which is preliminary data.</text>
</comment>
<feature type="signal peptide" evidence="1">
    <location>
        <begin position="1"/>
        <end position="19"/>
    </location>
</feature>
<feature type="chain" id="PRO_5046945012" evidence="1">
    <location>
        <begin position="20"/>
        <end position="122"/>
    </location>
</feature>
<sequence>MFRIACLVASLTLYTCSGAKQTTTAAAAETTTEIQTISAKEMKEKGFSKGTLTSSKSKDCPYILTIEEYKDKLDPINLGDFFKGDDMPAQVWVKFSNLRMASRCNDARPVSITAIDKRIENK</sequence>
<keyword evidence="1" id="KW-0732">Signal</keyword>
<name>A0ABU6A0C4_9FLAO</name>
<evidence type="ECO:0000313" key="2">
    <source>
        <dbReference type="EMBL" id="MEB3347505.1"/>
    </source>
</evidence>
<protein>
    <submittedName>
        <fullName evidence="2">Uncharacterized protein</fullName>
    </submittedName>
</protein>
<reference evidence="2 3" key="1">
    <citation type="journal article" date="2013" name="Int. J. Syst. Evol. Microbiol.">
        <title>Aquimarina gracilis sp. nov., isolated from the gut microflora of a mussel, Mytilus coruscus, and emended description of Aquimarina spongiae.</title>
        <authorList>
            <person name="Park S.C."/>
            <person name="Choe H.N."/>
            <person name="Baik K.S."/>
            <person name="Seong C.N."/>
        </authorList>
    </citation>
    <scope>NUCLEOTIDE SEQUENCE [LARGE SCALE GENOMIC DNA]</scope>
    <source>
        <strain evidence="2 3">PSC32</strain>
    </source>
</reference>
<dbReference type="RefSeq" id="WP_344820977.1">
    <property type="nucleotide sequence ID" value="NZ_BAABAW010000014.1"/>
</dbReference>
<gene>
    <name evidence="2" type="ORF">U6A24_18665</name>
</gene>
<evidence type="ECO:0000256" key="1">
    <source>
        <dbReference type="SAM" id="SignalP"/>
    </source>
</evidence>
<organism evidence="2 3">
    <name type="scientific">Aquimarina gracilis</name>
    <dbReference type="NCBI Taxonomy" id="874422"/>
    <lineage>
        <taxon>Bacteria</taxon>
        <taxon>Pseudomonadati</taxon>
        <taxon>Bacteroidota</taxon>
        <taxon>Flavobacteriia</taxon>
        <taxon>Flavobacteriales</taxon>
        <taxon>Flavobacteriaceae</taxon>
        <taxon>Aquimarina</taxon>
    </lineage>
</organism>
<dbReference type="Proteomes" id="UP001327027">
    <property type="component" value="Unassembled WGS sequence"/>
</dbReference>
<dbReference type="EMBL" id="JAYKLX010000009">
    <property type="protein sequence ID" value="MEB3347505.1"/>
    <property type="molecule type" value="Genomic_DNA"/>
</dbReference>
<evidence type="ECO:0000313" key="3">
    <source>
        <dbReference type="Proteomes" id="UP001327027"/>
    </source>
</evidence>
<keyword evidence="3" id="KW-1185">Reference proteome</keyword>
<proteinExistence type="predicted"/>